<accession>A0A271J2R0</accession>
<organism evidence="1 2">
    <name type="scientific">Rubrivirga marina</name>
    <dbReference type="NCBI Taxonomy" id="1196024"/>
    <lineage>
        <taxon>Bacteria</taxon>
        <taxon>Pseudomonadati</taxon>
        <taxon>Rhodothermota</taxon>
        <taxon>Rhodothermia</taxon>
        <taxon>Rhodothermales</taxon>
        <taxon>Rubricoccaceae</taxon>
        <taxon>Rubrivirga</taxon>
    </lineage>
</organism>
<dbReference type="Proteomes" id="UP000216339">
    <property type="component" value="Unassembled WGS sequence"/>
</dbReference>
<gene>
    <name evidence="1" type="ORF">BSZ37_15685</name>
</gene>
<dbReference type="RefSeq" id="WP_095511449.1">
    <property type="nucleotide sequence ID" value="NZ_MQWD01000001.1"/>
</dbReference>
<reference evidence="1 2" key="1">
    <citation type="submission" date="2016-11" db="EMBL/GenBank/DDBJ databases">
        <title>Study of marine rhodopsin-containing bacteria.</title>
        <authorList>
            <person name="Yoshizawa S."/>
            <person name="Kumagai Y."/>
            <person name="Kogure K."/>
        </authorList>
    </citation>
    <scope>NUCLEOTIDE SEQUENCE [LARGE SCALE GENOMIC DNA]</scope>
    <source>
        <strain evidence="1 2">SAORIC-28</strain>
    </source>
</reference>
<proteinExistence type="predicted"/>
<name>A0A271J2R0_9BACT</name>
<dbReference type="AlphaFoldDB" id="A0A271J2R0"/>
<comment type="caution">
    <text evidence="1">The sequence shown here is derived from an EMBL/GenBank/DDBJ whole genome shotgun (WGS) entry which is preliminary data.</text>
</comment>
<protein>
    <submittedName>
        <fullName evidence="1">Uncharacterized protein</fullName>
    </submittedName>
</protein>
<keyword evidence="2" id="KW-1185">Reference proteome</keyword>
<sequence length="169" mass="18003">MPALTLTPSVYHGTRRQGDFSWMLGQDAWSRSLFVYNDNESQSGVYLDQVDAGTVDPASSACQAGAGNGAIRPYQCLTPPRAAGVPTGPGWADLDDGKAAIDRALAHVRTLLETGDYDEVIYSAKSASEPGVLGSGTFSPPKDVLTYIPNELKRIVDEVNAIRDRSSLG</sequence>
<dbReference type="EMBL" id="MQWD01000001">
    <property type="protein sequence ID" value="PAP77782.1"/>
    <property type="molecule type" value="Genomic_DNA"/>
</dbReference>
<evidence type="ECO:0000313" key="1">
    <source>
        <dbReference type="EMBL" id="PAP77782.1"/>
    </source>
</evidence>
<evidence type="ECO:0000313" key="2">
    <source>
        <dbReference type="Proteomes" id="UP000216339"/>
    </source>
</evidence>
<dbReference type="OrthoDB" id="7861663at2"/>